<comment type="caution">
    <text evidence="1">The sequence shown here is derived from an EMBL/GenBank/DDBJ whole genome shotgun (WGS) entry which is preliminary data.</text>
</comment>
<dbReference type="EMBL" id="BKZV01000007">
    <property type="protein sequence ID" value="GER85405.1"/>
    <property type="molecule type" value="Genomic_DNA"/>
</dbReference>
<reference evidence="1 2" key="1">
    <citation type="journal article" date="2019" name="Int. J. Syst. Evol. Microbiol.">
        <title>Thermogemmatispora aurantia sp. nov. and Thermogemmatispora argillosa sp. nov., within the class Ktedonobacteria, and emended description of the genus Thermogemmatispora.</title>
        <authorList>
            <person name="Zheng Y."/>
            <person name="Wang C.M."/>
            <person name="Sakai Y."/>
            <person name="Abe K."/>
            <person name="Yokota A."/>
            <person name="Yabe S."/>
        </authorList>
    </citation>
    <scope>NUCLEOTIDE SEQUENCE [LARGE SCALE GENOMIC DNA]</scope>
    <source>
        <strain evidence="1 2">A1-2</strain>
    </source>
</reference>
<proteinExistence type="predicted"/>
<evidence type="ECO:0000313" key="2">
    <source>
        <dbReference type="Proteomes" id="UP000334820"/>
    </source>
</evidence>
<sequence>MRERWLAGRCGVGYVLNTCERRLIIAVVVVDNFVDKIGGKALPGEGAWRTRCTAQSPGVVTRYKGGS</sequence>
<organism evidence="1 2">
    <name type="scientific">Thermogemmatispora aurantia</name>
    <dbReference type="NCBI Taxonomy" id="2045279"/>
    <lineage>
        <taxon>Bacteria</taxon>
        <taxon>Bacillati</taxon>
        <taxon>Chloroflexota</taxon>
        <taxon>Ktedonobacteria</taxon>
        <taxon>Thermogemmatisporales</taxon>
        <taxon>Thermogemmatisporaceae</taxon>
        <taxon>Thermogemmatispora</taxon>
    </lineage>
</organism>
<name>A0A5J4KDD1_9CHLR</name>
<keyword evidence="2" id="KW-1185">Reference proteome</keyword>
<dbReference type="Proteomes" id="UP000334820">
    <property type="component" value="Unassembled WGS sequence"/>
</dbReference>
<dbReference type="AlphaFoldDB" id="A0A5J4KDD1"/>
<gene>
    <name evidence="1" type="ORF">KTAU_40400</name>
</gene>
<evidence type="ECO:0000313" key="1">
    <source>
        <dbReference type="EMBL" id="GER85405.1"/>
    </source>
</evidence>
<accession>A0A5J4KDD1</accession>
<protein>
    <submittedName>
        <fullName evidence="1">Uncharacterized protein</fullName>
    </submittedName>
</protein>